<dbReference type="EMBL" id="JANSUY010000001">
    <property type="protein sequence ID" value="MCR9014050.1"/>
    <property type="molecule type" value="Genomic_DNA"/>
</dbReference>
<feature type="transmembrane region" description="Helical" evidence="1">
    <location>
        <begin position="57"/>
        <end position="75"/>
    </location>
</feature>
<dbReference type="Proteomes" id="UP001142175">
    <property type="component" value="Unassembled WGS sequence"/>
</dbReference>
<keyword evidence="1" id="KW-0812">Transmembrane</keyword>
<dbReference type="AlphaFoldDB" id="A0A9X2P8H2"/>
<evidence type="ECO:0000256" key="1">
    <source>
        <dbReference type="SAM" id="Phobius"/>
    </source>
</evidence>
<name>A0A9X2P8H2_9BACT</name>
<feature type="transmembrane region" description="Helical" evidence="1">
    <location>
        <begin position="120"/>
        <end position="139"/>
    </location>
</feature>
<comment type="caution">
    <text evidence="2">The sequence shown here is derived from an EMBL/GenBank/DDBJ whole genome shotgun (WGS) entry which is preliminary data.</text>
</comment>
<reference evidence="2" key="1">
    <citation type="submission" date="2022-08" db="EMBL/GenBank/DDBJ databases">
        <authorList>
            <person name="Zhang D."/>
        </authorList>
    </citation>
    <scope>NUCLEOTIDE SEQUENCE</scope>
    <source>
        <strain evidence="2">XJ19-11</strain>
    </source>
</reference>
<evidence type="ECO:0000313" key="3">
    <source>
        <dbReference type="Proteomes" id="UP001142175"/>
    </source>
</evidence>
<keyword evidence="1" id="KW-0472">Membrane</keyword>
<feature type="transmembrane region" description="Helical" evidence="1">
    <location>
        <begin position="95"/>
        <end position="114"/>
    </location>
</feature>
<feature type="transmembrane region" description="Helical" evidence="1">
    <location>
        <begin position="12"/>
        <end position="32"/>
    </location>
</feature>
<proteinExistence type="predicted"/>
<keyword evidence="1" id="KW-1133">Transmembrane helix</keyword>
<dbReference type="RefSeq" id="WP_258421926.1">
    <property type="nucleotide sequence ID" value="NZ_JANSUY010000001.1"/>
</dbReference>
<sequence>MLTKILLPHKFQMIGWILFFPLAILLVLNGFYDYEINWLTWNNFRSGDILNSSNENFTNEISIVGTFLSLFFIAFSKEKQEDEYIQKIRLDSLLIAFYVYGLLTVFGTLVFYSVGYLEFMGFNMFSIQLVFIIRFRWVMYRQQETLTLI</sequence>
<evidence type="ECO:0000313" key="2">
    <source>
        <dbReference type="EMBL" id="MCR9014050.1"/>
    </source>
</evidence>
<protein>
    <submittedName>
        <fullName evidence="2">Uncharacterized protein</fullName>
    </submittedName>
</protein>
<keyword evidence="3" id="KW-1185">Reference proteome</keyword>
<organism evidence="2 3">
    <name type="scientific">Aquiflexum gelatinilyticum</name>
    <dbReference type="NCBI Taxonomy" id="2961943"/>
    <lineage>
        <taxon>Bacteria</taxon>
        <taxon>Pseudomonadati</taxon>
        <taxon>Bacteroidota</taxon>
        <taxon>Cytophagia</taxon>
        <taxon>Cytophagales</taxon>
        <taxon>Cyclobacteriaceae</taxon>
        <taxon>Aquiflexum</taxon>
    </lineage>
</organism>
<gene>
    <name evidence="2" type="ORF">NU887_03325</name>
</gene>
<accession>A0A9X2P8H2</accession>